<dbReference type="EMBL" id="FOMD01000001">
    <property type="protein sequence ID" value="SFC17392.1"/>
    <property type="molecule type" value="Genomic_DNA"/>
</dbReference>
<dbReference type="PROSITE" id="PS50111">
    <property type="entry name" value="CHEMOTAXIS_TRANSDUC_2"/>
    <property type="match status" value="1"/>
</dbReference>
<dbReference type="Proteomes" id="UP000199022">
    <property type="component" value="Unassembled WGS sequence"/>
</dbReference>
<evidence type="ECO:0000259" key="8">
    <source>
        <dbReference type="PROSITE" id="PS50885"/>
    </source>
</evidence>
<feature type="transmembrane region" description="Helical" evidence="6">
    <location>
        <begin position="24"/>
        <end position="48"/>
    </location>
</feature>
<dbReference type="SUPFAM" id="SSF58104">
    <property type="entry name" value="Methyl-accepting chemotaxis protein (MCP) signaling domain"/>
    <property type="match status" value="1"/>
</dbReference>
<evidence type="ECO:0000259" key="7">
    <source>
        <dbReference type="PROSITE" id="PS50111"/>
    </source>
</evidence>
<comment type="similarity">
    <text evidence="4">Belongs to the methyl-accepting chemotaxis (MCP) protein family.</text>
</comment>
<evidence type="ECO:0000313" key="10">
    <source>
        <dbReference type="Proteomes" id="UP000199022"/>
    </source>
</evidence>
<evidence type="ECO:0000313" key="9">
    <source>
        <dbReference type="EMBL" id="SFC17392.1"/>
    </source>
</evidence>
<organism evidence="9 10">
    <name type="scientific">Klenkia taihuensis</name>
    <dbReference type="NCBI Taxonomy" id="1225127"/>
    <lineage>
        <taxon>Bacteria</taxon>
        <taxon>Bacillati</taxon>
        <taxon>Actinomycetota</taxon>
        <taxon>Actinomycetes</taxon>
        <taxon>Geodermatophilales</taxon>
        <taxon>Geodermatophilaceae</taxon>
        <taxon>Klenkia</taxon>
    </lineage>
</organism>
<dbReference type="PROSITE" id="PS50885">
    <property type="entry name" value="HAMP"/>
    <property type="match status" value="1"/>
</dbReference>
<dbReference type="CDD" id="cd06225">
    <property type="entry name" value="HAMP"/>
    <property type="match status" value="1"/>
</dbReference>
<sequence>MVTETVVEGGRQVRRKRGLAYRSLRFKGLFLGGVVLAAVGGLLAALVVGNAAIAASSARLEALTAARTAVLELGNRTSELQVEAYEALVRADPQSQRDQVAGLSAQVDELVAQLTAVPGDSAARSLVEGLSGTVAEYARTAVAFVDDAVADQDAARPRWTEVQAAEDTAGKAVAEAADALDADQAAAQAALDRTLLVTTWVGPLVALLGLAVVARVGKATYLSVVRPVGRLKRGLEALADGDLTADLGVRGTDEIGQMGRTLQRAQTSLREVIGSVVTSAAAVAAASTELAASAAQISASAEQTSGQSGAASTAAEEVSRSVATVSAGAEQMGASIKEIAQNANEAARVAAGAVSEAAATNETIARLGASSQEIGDVVKLISTIAGQTNLLALNATIEAARAGEAGKGFAVVADEVKQLAQETARATEEITRRVEAIQSDTGGAVEAIGRIGAVIEQINDYQLTIASAVEQQTATTAEMTRSVSGAAAGTAQITANIDGVAGAARSTTQALGQSQVAVDELARMAGELRATVATFRT</sequence>
<keyword evidence="10" id="KW-1185">Reference proteome</keyword>
<dbReference type="AlphaFoldDB" id="A0A1I1H1H9"/>
<gene>
    <name evidence="9" type="ORF">SAMN05661030_0297</name>
</gene>
<dbReference type="PRINTS" id="PR00260">
    <property type="entry name" value="CHEMTRNSDUCR"/>
</dbReference>
<dbReference type="PANTHER" id="PTHR32089">
    <property type="entry name" value="METHYL-ACCEPTING CHEMOTAXIS PROTEIN MCPB"/>
    <property type="match status" value="1"/>
</dbReference>
<dbReference type="GO" id="GO:0016020">
    <property type="term" value="C:membrane"/>
    <property type="evidence" value="ECO:0007669"/>
    <property type="project" value="InterPro"/>
</dbReference>
<dbReference type="OrthoDB" id="1115140at2"/>
<dbReference type="STRING" id="1225127.SAMN05661030_0297"/>
<evidence type="ECO:0000256" key="4">
    <source>
        <dbReference type="ARBA" id="ARBA00029447"/>
    </source>
</evidence>
<protein>
    <submittedName>
        <fullName evidence="9">Methyl-accepting chemotaxis protein</fullName>
    </submittedName>
</protein>
<proteinExistence type="inferred from homology"/>
<accession>A0A1I1H1H9</accession>
<evidence type="ECO:0000256" key="6">
    <source>
        <dbReference type="SAM" id="Phobius"/>
    </source>
</evidence>
<evidence type="ECO:0000256" key="2">
    <source>
        <dbReference type="ARBA" id="ARBA00022989"/>
    </source>
</evidence>
<dbReference type="SMART" id="SM00283">
    <property type="entry name" value="MA"/>
    <property type="match status" value="1"/>
</dbReference>
<keyword evidence="6" id="KW-0472">Membrane</keyword>
<name>A0A1I1H1H9_9ACTN</name>
<evidence type="ECO:0000256" key="1">
    <source>
        <dbReference type="ARBA" id="ARBA00022692"/>
    </source>
</evidence>
<feature type="domain" description="Methyl-accepting transducer" evidence="7">
    <location>
        <begin position="286"/>
        <end position="508"/>
    </location>
</feature>
<feature type="domain" description="HAMP" evidence="8">
    <location>
        <begin position="222"/>
        <end position="274"/>
    </location>
</feature>
<keyword evidence="3 5" id="KW-0807">Transducer</keyword>
<evidence type="ECO:0000256" key="5">
    <source>
        <dbReference type="PROSITE-ProRule" id="PRU00284"/>
    </source>
</evidence>
<dbReference type="PANTHER" id="PTHR32089:SF112">
    <property type="entry name" value="LYSOZYME-LIKE PROTEIN-RELATED"/>
    <property type="match status" value="1"/>
</dbReference>
<dbReference type="InterPro" id="IPR003660">
    <property type="entry name" value="HAMP_dom"/>
</dbReference>
<dbReference type="Gene3D" id="1.10.287.950">
    <property type="entry name" value="Methyl-accepting chemotaxis protein"/>
    <property type="match status" value="1"/>
</dbReference>
<keyword evidence="2 6" id="KW-1133">Transmembrane helix</keyword>
<dbReference type="SMART" id="SM00304">
    <property type="entry name" value="HAMP"/>
    <property type="match status" value="1"/>
</dbReference>
<dbReference type="GO" id="GO:0006935">
    <property type="term" value="P:chemotaxis"/>
    <property type="evidence" value="ECO:0007669"/>
    <property type="project" value="InterPro"/>
</dbReference>
<dbReference type="InterPro" id="IPR004089">
    <property type="entry name" value="MCPsignal_dom"/>
</dbReference>
<keyword evidence="1 6" id="KW-0812">Transmembrane</keyword>
<evidence type="ECO:0000256" key="3">
    <source>
        <dbReference type="ARBA" id="ARBA00023224"/>
    </source>
</evidence>
<dbReference type="GO" id="GO:0004888">
    <property type="term" value="F:transmembrane signaling receptor activity"/>
    <property type="evidence" value="ECO:0007669"/>
    <property type="project" value="InterPro"/>
</dbReference>
<dbReference type="InterPro" id="IPR004090">
    <property type="entry name" value="Chemotax_Me-accpt_rcpt"/>
</dbReference>
<dbReference type="GO" id="GO:0007165">
    <property type="term" value="P:signal transduction"/>
    <property type="evidence" value="ECO:0007669"/>
    <property type="project" value="UniProtKB-KW"/>
</dbReference>
<dbReference type="Pfam" id="PF00015">
    <property type="entry name" value="MCPsignal"/>
    <property type="match status" value="1"/>
</dbReference>
<reference evidence="10" key="1">
    <citation type="submission" date="2016-10" db="EMBL/GenBank/DDBJ databases">
        <authorList>
            <person name="Varghese N."/>
            <person name="Submissions S."/>
        </authorList>
    </citation>
    <scope>NUCLEOTIDE SEQUENCE [LARGE SCALE GENOMIC DNA]</scope>
    <source>
        <strain evidence="10">DSM 45962</strain>
    </source>
</reference>
<dbReference type="Pfam" id="PF00672">
    <property type="entry name" value="HAMP"/>
    <property type="match status" value="1"/>
</dbReference>